<sequence length="764" mass="84775">MNRVSVRILPVLIFLLFHVSNSEDEEVKRSLVGFMDKLAAGNVGRDQSWGWNMSSDPCNDKWIGVSCDTLSKSVKKVVLDELNLTGVLDIGFACKASSLSVLSLHSNNVVGSISEEIGNCKHLTHLYVSGNQISGHLPESLKQLSNLKRFDISNNNFSGEVPDISQISGLITFFAQNNQLTGEVPNLDFSHLLQLNISNNNFSGPIPDVKGRFSADSFSGNPGLCGELVSKPCPPTPPSKRKSNHSSIKRFFIYSGYAVLGLIVVLFVAFKLVSKMKPKDDKEAVETNTSRRSYKTSTTTSNESKIAENKSEYSISSVESGVALSSLVVLTSPTGQGLRFEDLLRAPAELLGKGKHGSLYKVMLDNGVTTLAVKRIKDWSVDSEEFKRRMKRLDQTRHPSVLPSVAFYCSQQEKLLVYEYQPNGSLFRLLHGSQSGQAFGWESRLNVAAIVGEALAFMHEELREDGIAHGNLKSTNILFNQNMDPCISEYGLMVFQTQDLSFDFQPSKDALDHAAPTYGSFKADIYGFGVILLELLTGKPVHTNGIDLARWVHSVVTEEWTVEVFDKALISQGASEERLLNLLQIALKCINPNPYERPNMNQVAIKLPDSSGVFYKKSLLNAIGSTIGEVVKVDDNTKNGLYPQYAFNFRRYDHFNEVCSLEKSNVENFGQHILEKVNTKKDSSAIGKDAFGPSRIVTKHRKRRPIWKDITNGKNFENLGRKKFGSRIDSIADLGDENEECELVDGGNPRTACNALKILCHKYY</sequence>
<dbReference type="InterPro" id="IPR046959">
    <property type="entry name" value="PRK1-6/SRF4-like"/>
</dbReference>
<dbReference type="EMBL" id="JABFAC010000001">
    <property type="protein sequence ID" value="MBA0604474.1"/>
    <property type="molecule type" value="Genomic_DNA"/>
</dbReference>
<evidence type="ECO:0000256" key="9">
    <source>
        <dbReference type="SAM" id="Phobius"/>
    </source>
</evidence>
<evidence type="ECO:0000256" key="6">
    <source>
        <dbReference type="ARBA" id="ARBA00023136"/>
    </source>
</evidence>
<dbReference type="Pfam" id="PF00560">
    <property type="entry name" value="LRR_1"/>
    <property type="match status" value="3"/>
</dbReference>
<comment type="subcellular location">
    <subcellularLocation>
        <location evidence="1">Membrane</location>
    </subcellularLocation>
</comment>
<evidence type="ECO:0000256" key="2">
    <source>
        <dbReference type="ARBA" id="ARBA00022614"/>
    </source>
</evidence>
<evidence type="ECO:0000256" key="10">
    <source>
        <dbReference type="SAM" id="SignalP"/>
    </source>
</evidence>
<dbReference type="InterPro" id="IPR000719">
    <property type="entry name" value="Prot_kinase_dom"/>
</dbReference>
<feature type="signal peptide" evidence="10">
    <location>
        <begin position="1"/>
        <end position="22"/>
    </location>
</feature>
<keyword evidence="2" id="KW-0433">Leucine-rich repeat</keyword>
<dbReference type="FunFam" id="3.80.10.10:FF:000383">
    <property type="entry name" value="Leucine-rich repeat receptor protein kinase EMS1"/>
    <property type="match status" value="1"/>
</dbReference>
<dbReference type="PROSITE" id="PS00107">
    <property type="entry name" value="PROTEIN_KINASE_ATP"/>
    <property type="match status" value="1"/>
</dbReference>
<proteinExistence type="predicted"/>
<feature type="domain" description="Protein kinase" evidence="11">
    <location>
        <begin position="345"/>
        <end position="615"/>
    </location>
</feature>
<dbReference type="InterPro" id="IPR001611">
    <property type="entry name" value="Leu-rich_rpt"/>
</dbReference>
<evidence type="ECO:0000256" key="1">
    <source>
        <dbReference type="ARBA" id="ARBA00004370"/>
    </source>
</evidence>
<feature type="region of interest" description="Disordered" evidence="8">
    <location>
        <begin position="280"/>
        <end position="308"/>
    </location>
</feature>
<organism evidence="12 13">
    <name type="scientific">Gossypium davidsonii</name>
    <name type="common">Davidson's cotton</name>
    <name type="synonym">Gossypium klotzschianum subsp. davidsonii</name>
    <dbReference type="NCBI Taxonomy" id="34287"/>
    <lineage>
        <taxon>Eukaryota</taxon>
        <taxon>Viridiplantae</taxon>
        <taxon>Streptophyta</taxon>
        <taxon>Embryophyta</taxon>
        <taxon>Tracheophyta</taxon>
        <taxon>Spermatophyta</taxon>
        <taxon>Magnoliopsida</taxon>
        <taxon>eudicotyledons</taxon>
        <taxon>Gunneridae</taxon>
        <taxon>Pentapetalae</taxon>
        <taxon>rosids</taxon>
        <taxon>malvids</taxon>
        <taxon>Malvales</taxon>
        <taxon>Malvaceae</taxon>
        <taxon>Malvoideae</taxon>
        <taxon>Gossypium</taxon>
    </lineage>
</organism>
<comment type="caution">
    <text evidence="12">The sequence shown here is derived from an EMBL/GenBank/DDBJ whole genome shotgun (WGS) entry which is preliminary data.</text>
</comment>
<evidence type="ECO:0000313" key="13">
    <source>
        <dbReference type="Proteomes" id="UP000593561"/>
    </source>
</evidence>
<evidence type="ECO:0000256" key="5">
    <source>
        <dbReference type="ARBA" id="ARBA00022989"/>
    </source>
</evidence>
<name>A0A7J8QSB5_GOSDV</name>
<accession>A0A7J8QSB5</accession>
<dbReference type="Gene3D" id="3.80.10.10">
    <property type="entry name" value="Ribonuclease Inhibitor"/>
    <property type="match status" value="2"/>
</dbReference>
<dbReference type="GO" id="GO:0016020">
    <property type="term" value="C:membrane"/>
    <property type="evidence" value="ECO:0007669"/>
    <property type="project" value="UniProtKB-SubCell"/>
</dbReference>
<keyword evidence="5 9" id="KW-1133">Transmembrane helix</keyword>
<feature type="chain" id="PRO_5029538772" description="Protein kinase domain-containing protein" evidence="10">
    <location>
        <begin position="23"/>
        <end position="764"/>
    </location>
</feature>
<keyword evidence="3 9" id="KW-0812">Transmembrane</keyword>
<keyword evidence="7" id="KW-0547">Nucleotide-binding</keyword>
<evidence type="ECO:0000256" key="8">
    <source>
        <dbReference type="SAM" id="MobiDB-lite"/>
    </source>
</evidence>
<protein>
    <recommendedName>
        <fullName evidence="11">Protein kinase domain-containing protein</fullName>
    </recommendedName>
</protein>
<dbReference type="PANTHER" id="PTHR48007:SF79">
    <property type="entry name" value="(WILD MALAYSIAN BANANA) HYPOTHETICAL PROTEIN"/>
    <property type="match status" value="1"/>
</dbReference>
<feature type="binding site" evidence="7">
    <location>
        <position position="374"/>
    </location>
    <ligand>
        <name>ATP</name>
        <dbReference type="ChEBI" id="CHEBI:30616"/>
    </ligand>
</feature>
<reference evidence="12 13" key="1">
    <citation type="journal article" date="2019" name="Genome Biol. Evol.">
        <title>Insights into the evolution of the New World diploid cottons (Gossypium, subgenus Houzingenia) based on genome sequencing.</title>
        <authorList>
            <person name="Grover C.E."/>
            <person name="Arick M.A. 2nd"/>
            <person name="Thrash A."/>
            <person name="Conover J.L."/>
            <person name="Sanders W.S."/>
            <person name="Peterson D.G."/>
            <person name="Frelichowski J.E."/>
            <person name="Scheffler J.A."/>
            <person name="Scheffler B.E."/>
            <person name="Wendel J.F."/>
        </authorList>
    </citation>
    <scope>NUCLEOTIDE SEQUENCE [LARGE SCALE GENOMIC DNA]</scope>
    <source>
        <strain evidence="12">27</strain>
        <tissue evidence="12">Leaf</tissue>
    </source>
</reference>
<dbReference type="InterPro" id="IPR032675">
    <property type="entry name" value="LRR_dom_sf"/>
</dbReference>
<dbReference type="Proteomes" id="UP000593561">
    <property type="component" value="Unassembled WGS sequence"/>
</dbReference>
<feature type="transmembrane region" description="Helical" evidence="9">
    <location>
        <begin position="251"/>
        <end position="273"/>
    </location>
</feature>
<evidence type="ECO:0000256" key="4">
    <source>
        <dbReference type="ARBA" id="ARBA00022737"/>
    </source>
</evidence>
<dbReference type="Pfam" id="PF00069">
    <property type="entry name" value="Pkinase"/>
    <property type="match status" value="1"/>
</dbReference>
<dbReference type="PANTHER" id="PTHR48007">
    <property type="entry name" value="LEUCINE-RICH REPEAT RECEPTOR-LIKE PROTEIN KINASE PXC1"/>
    <property type="match status" value="1"/>
</dbReference>
<evidence type="ECO:0000256" key="7">
    <source>
        <dbReference type="PROSITE-ProRule" id="PRU10141"/>
    </source>
</evidence>
<gene>
    <name evidence="12" type="ORF">Godav_017131</name>
</gene>
<keyword evidence="6 9" id="KW-0472">Membrane</keyword>
<feature type="compositionally biased region" description="Low complexity" evidence="8">
    <location>
        <begin position="287"/>
        <end position="302"/>
    </location>
</feature>
<evidence type="ECO:0000313" key="12">
    <source>
        <dbReference type="EMBL" id="MBA0604474.1"/>
    </source>
</evidence>
<dbReference type="InterPro" id="IPR011009">
    <property type="entry name" value="Kinase-like_dom_sf"/>
</dbReference>
<evidence type="ECO:0000259" key="11">
    <source>
        <dbReference type="PROSITE" id="PS50011"/>
    </source>
</evidence>
<dbReference type="GO" id="GO:0004672">
    <property type="term" value="F:protein kinase activity"/>
    <property type="evidence" value="ECO:0007669"/>
    <property type="project" value="InterPro"/>
</dbReference>
<dbReference type="Gene3D" id="3.30.200.20">
    <property type="entry name" value="Phosphorylase Kinase, domain 1"/>
    <property type="match status" value="1"/>
</dbReference>
<dbReference type="GO" id="GO:0005524">
    <property type="term" value="F:ATP binding"/>
    <property type="evidence" value="ECO:0007669"/>
    <property type="project" value="UniProtKB-UniRule"/>
</dbReference>
<keyword evidence="7" id="KW-0067">ATP-binding</keyword>
<keyword evidence="10" id="KW-0732">Signal</keyword>
<dbReference type="AlphaFoldDB" id="A0A7J8QSB5"/>
<evidence type="ECO:0000256" key="3">
    <source>
        <dbReference type="ARBA" id="ARBA00022692"/>
    </source>
</evidence>
<dbReference type="SUPFAM" id="SSF56112">
    <property type="entry name" value="Protein kinase-like (PK-like)"/>
    <property type="match status" value="1"/>
</dbReference>
<dbReference type="PROSITE" id="PS50011">
    <property type="entry name" value="PROTEIN_KINASE_DOM"/>
    <property type="match status" value="1"/>
</dbReference>
<keyword evidence="4" id="KW-0677">Repeat</keyword>
<dbReference type="SUPFAM" id="SSF52058">
    <property type="entry name" value="L domain-like"/>
    <property type="match status" value="1"/>
</dbReference>
<dbReference type="Gene3D" id="1.10.510.10">
    <property type="entry name" value="Transferase(Phosphotransferase) domain 1"/>
    <property type="match status" value="1"/>
</dbReference>
<dbReference type="InterPro" id="IPR017441">
    <property type="entry name" value="Protein_kinase_ATP_BS"/>
</dbReference>
<keyword evidence="13" id="KW-1185">Reference proteome</keyword>